<name>A0A1Y1W7F1_9FUNG</name>
<sequence length="196" mass="20142">MASAADCSGNQSMCPNGVDGVSSTYLQCDSWSGTWQTQSCASGQVCYANPNKPGTAMCGFPGASTQKRNQAPNNGNTNARQCNGNESKCPNGADGVSATYWQCDNWSGTWQTQTCANGQVCYANPNKPGTTMCGMPSTAGNTGAGQCAGNTAKCVSAGQTGDYLQCESWSGQFKNAACQGGLKCYNNAAGTGVYCN</sequence>
<gene>
    <name evidence="1" type="ORF">DL89DRAFT_267592</name>
</gene>
<dbReference type="Proteomes" id="UP000193922">
    <property type="component" value="Unassembled WGS sequence"/>
</dbReference>
<dbReference type="GeneID" id="63804213"/>
<dbReference type="AlphaFoldDB" id="A0A1Y1W7F1"/>
<dbReference type="OrthoDB" id="5517728at2759"/>
<evidence type="ECO:0000313" key="2">
    <source>
        <dbReference type="Proteomes" id="UP000193922"/>
    </source>
</evidence>
<dbReference type="EMBL" id="MCFD01000007">
    <property type="protein sequence ID" value="ORX69362.1"/>
    <property type="molecule type" value="Genomic_DNA"/>
</dbReference>
<keyword evidence="2" id="KW-1185">Reference proteome</keyword>
<protein>
    <submittedName>
        <fullName evidence="1">Uncharacterized protein</fullName>
    </submittedName>
</protein>
<evidence type="ECO:0000313" key="1">
    <source>
        <dbReference type="EMBL" id="ORX69362.1"/>
    </source>
</evidence>
<organism evidence="1 2">
    <name type="scientific">Linderina pennispora</name>
    <dbReference type="NCBI Taxonomy" id="61395"/>
    <lineage>
        <taxon>Eukaryota</taxon>
        <taxon>Fungi</taxon>
        <taxon>Fungi incertae sedis</taxon>
        <taxon>Zoopagomycota</taxon>
        <taxon>Kickxellomycotina</taxon>
        <taxon>Kickxellomycetes</taxon>
        <taxon>Kickxellales</taxon>
        <taxon>Kickxellaceae</taxon>
        <taxon>Linderina</taxon>
    </lineage>
</organism>
<dbReference type="RefSeq" id="XP_040743050.1">
    <property type="nucleotide sequence ID" value="XM_040887565.1"/>
</dbReference>
<reference evidence="1 2" key="1">
    <citation type="submission" date="2016-07" db="EMBL/GenBank/DDBJ databases">
        <title>Pervasive Adenine N6-methylation of Active Genes in Fungi.</title>
        <authorList>
            <consortium name="DOE Joint Genome Institute"/>
            <person name="Mondo S.J."/>
            <person name="Dannebaum R.O."/>
            <person name="Kuo R.C."/>
            <person name="Labutti K."/>
            <person name="Haridas S."/>
            <person name="Kuo A."/>
            <person name="Salamov A."/>
            <person name="Ahrendt S.R."/>
            <person name="Lipzen A."/>
            <person name="Sullivan W."/>
            <person name="Andreopoulos W.B."/>
            <person name="Clum A."/>
            <person name="Lindquist E."/>
            <person name="Daum C."/>
            <person name="Ramamoorthy G.K."/>
            <person name="Gryganskyi A."/>
            <person name="Culley D."/>
            <person name="Magnuson J.K."/>
            <person name="James T.Y."/>
            <person name="O'Malley M.A."/>
            <person name="Stajich J.E."/>
            <person name="Spatafora J.W."/>
            <person name="Visel A."/>
            <person name="Grigoriev I.V."/>
        </authorList>
    </citation>
    <scope>NUCLEOTIDE SEQUENCE [LARGE SCALE GENOMIC DNA]</scope>
    <source>
        <strain evidence="1 2">ATCC 12442</strain>
    </source>
</reference>
<accession>A0A1Y1W7F1</accession>
<comment type="caution">
    <text evidence="1">The sequence shown here is derived from an EMBL/GenBank/DDBJ whole genome shotgun (WGS) entry which is preliminary data.</text>
</comment>
<proteinExistence type="predicted"/>